<feature type="transmembrane region" description="Helical" evidence="1">
    <location>
        <begin position="52"/>
        <end position="71"/>
    </location>
</feature>
<dbReference type="EMBL" id="JACSRA010000013">
    <property type="protein sequence ID" value="MBD7911607.1"/>
    <property type="molecule type" value="Genomic_DNA"/>
</dbReference>
<keyword evidence="1" id="KW-1133">Transmembrane helix</keyword>
<dbReference type="InterPro" id="IPR038750">
    <property type="entry name" value="YczE/YyaS-like"/>
</dbReference>
<dbReference type="Pfam" id="PF19700">
    <property type="entry name" value="DUF6198"/>
    <property type="match status" value="1"/>
</dbReference>
<dbReference type="Proteomes" id="UP000627781">
    <property type="component" value="Unassembled WGS sequence"/>
</dbReference>
<protein>
    <submittedName>
        <fullName evidence="2">YitT family protein</fullName>
    </submittedName>
</protein>
<feature type="transmembrane region" description="Helical" evidence="1">
    <location>
        <begin position="12"/>
        <end position="32"/>
    </location>
</feature>
<comment type="caution">
    <text evidence="2">The sequence shown here is derived from an EMBL/GenBank/DDBJ whole genome shotgun (WGS) entry which is preliminary data.</text>
</comment>
<feature type="transmembrane region" description="Helical" evidence="1">
    <location>
        <begin position="159"/>
        <end position="180"/>
    </location>
</feature>
<dbReference type="PANTHER" id="PTHR40078">
    <property type="entry name" value="INTEGRAL MEMBRANE PROTEIN-RELATED"/>
    <property type="match status" value="1"/>
</dbReference>
<dbReference type="RefSeq" id="WP_143316235.1">
    <property type="nucleotide sequence ID" value="NZ_JACSRA010000013.1"/>
</dbReference>
<reference evidence="2 3" key="1">
    <citation type="submission" date="2020-08" db="EMBL/GenBank/DDBJ databases">
        <title>A Genomic Blueprint of the Chicken Gut Microbiome.</title>
        <authorList>
            <person name="Gilroy R."/>
            <person name="Ravi A."/>
            <person name="Getino M."/>
            <person name="Pursley I."/>
            <person name="Horton D.L."/>
            <person name="Alikhan N.-F."/>
            <person name="Baker D."/>
            <person name="Gharbi K."/>
            <person name="Hall N."/>
            <person name="Watson M."/>
            <person name="Adriaenssens E.M."/>
            <person name="Foster-Nyarko E."/>
            <person name="Jarju S."/>
            <person name="Secka A."/>
            <person name="Antonio M."/>
            <person name="Oren A."/>
            <person name="Chaudhuri R."/>
            <person name="La Ragione R.M."/>
            <person name="Hildebrand F."/>
            <person name="Pallen M.J."/>
        </authorList>
    </citation>
    <scope>NUCLEOTIDE SEQUENCE [LARGE SCALE GENOMIC DNA]</scope>
    <source>
        <strain evidence="2 3">Sa3CVN1</strain>
    </source>
</reference>
<evidence type="ECO:0000313" key="3">
    <source>
        <dbReference type="Proteomes" id="UP000627781"/>
    </source>
</evidence>
<feature type="transmembrane region" description="Helical" evidence="1">
    <location>
        <begin position="112"/>
        <end position="138"/>
    </location>
</feature>
<gene>
    <name evidence="2" type="ORF">H9661_09590</name>
</gene>
<evidence type="ECO:0000313" key="2">
    <source>
        <dbReference type="EMBL" id="MBD7911607.1"/>
    </source>
</evidence>
<organism evidence="2 3">
    <name type="scientific">Clostridium cibarium</name>
    <dbReference type="NCBI Taxonomy" id="2762247"/>
    <lineage>
        <taxon>Bacteria</taxon>
        <taxon>Bacillati</taxon>
        <taxon>Bacillota</taxon>
        <taxon>Clostridia</taxon>
        <taxon>Eubacteriales</taxon>
        <taxon>Clostridiaceae</taxon>
        <taxon>Clostridium</taxon>
    </lineage>
</organism>
<name>A0ABR8PTV2_9CLOT</name>
<keyword evidence="3" id="KW-1185">Reference proteome</keyword>
<keyword evidence="1" id="KW-0472">Membrane</keyword>
<dbReference type="PANTHER" id="PTHR40078:SF1">
    <property type="entry name" value="INTEGRAL MEMBRANE PROTEIN"/>
    <property type="match status" value="1"/>
</dbReference>
<evidence type="ECO:0000256" key="1">
    <source>
        <dbReference type="SAM" id="Phobius"/>
    </source>
</evidence>
<proteinExistence type="predicted"/>
<sequence length="226" mass="25000">MTKKELSKRYLFFIIGLFINALGVSFITKASLGTSPISSIPYTLSKGFSLTMGEFTFILNMFLILGQIVILRKDFEKIQLLQIPVSFLFAFFIDLTMAGLSFLNPAVYVQKIAYLIIGCIILALGISMEVIADVVMLSGEAFVKAISEVMKKEFGTTKIVFDGSLTIGACVISLVLFHNIVGVREGTIIAALIVGLMAKFFNKKLEFIGEMLKENYAFDEIQDVEV</sequence>
<accession>A0ABR8PTV2</accession>
<feature type="transmembrane region" description="Helical" evidence="1">
    <location>
        <begin position="83"/>
        <end position="106"/>
    </location>
</feature>
<keyword evidence="1" id="KW-0812">Transmembrane</keyword>